<evidence type="ECO:0000313" key="1">
    <source>
        <dbReference type="EMBL" id="JAD44173.1"/>
    </source>
</evidence>
<proteinExistence type="predicted"/>
<reference evidence="1" key="2">
    <citation type="journal article" date="2015" name="Data Brief">
        <title>Shoot transcriptome of the giant reed, Arundo donax.</title>
        <authorList>
            <person name="Barrero R.A."/>
            <person name="Guerrero F.D."/>
            <person name="Moolhuijzen P."/>
            <person name="Goolsby J.A."/>
            <person name="Tidwell J."/>
            <person name="Bellgard S.E."/>
            <person name="Bellgard M.I."/>
        </authorList>
    </citation>
    <scope>NUCLEOTIDE SEQUENCE</scope>
    <source>
        <tissue evidence="1">Shoot tissue taken approximately 20 cm above the soil surface</tissue>
    </source>
</reference>
<dbReference type="AlphaFoldDB" id="A0A0A9A2M3"/>
<reference evidence="1" key="1">
    <citation type="submission" date="2014-09" db="EMBL/GenBank/DDBJ databases">
        <authorList>
            <person name="Magalhaes I.L.F."/>
            <person name="Oliveira U."/>
            <person name="Santos F.R."/>
            <person name="Vidigal T.H.D.A."/>
            <person name="Brescovit A.D."/>
            <person name="Santos A.J."/>
        </authorList>
    </citation>
    <scope>NUCLEOTIDE SEQUENCE</scope>
    <source>
        <tissue evidence="1">Shoot tissue taken approximately 20 cm above the soil surface</tissue>
    </source>
</reference>
<name>A0A0A9A2M3_ARUDO</name>
<dbReference type="EMBL" id="GBRH01253722">
    <property type="protein sequence ID" value="JAD44173.1"/>
    <property type="molecule type" value="Transcribed_RNA"/>
</dbReference>
<sequence>MIFYPTMNCCYSVANLMLVPTYKLPSLVSGVGEFSICFFCCLYLN</sequence>
<accession>A0A0A9A2M3</accession>
<protein>
    <submittedName>
        <fullName evidence="1">Uncharacterized protein</fullName>
    </submittedName>
</protein>
<organism evidence="1">
    <name type="scientific">Arundo donax</name>
    <name type="common">Giant reed</name>
    <name type="synonym">Donax arundinaceus</name>
    <dbReference type="NCBI Taxonomy" id="35708"/>
    <lineage>
        <taxon>Eukaryota</taxon>
        <taxon>Viridiplantae</taxon>
        <taxon>Streptophyta</taxon>
        <taxon>Embryophyta</taxon>
        <taxon>Tracheophyta</taxon>
        <taxon>Spermatophyta</taxon>
        <taxon>Magnoliopsida</taxon>
        <taxon>Liliopsida</taxon>
        <taxon>Poales</taxon>
        <taxon>Poaceae</taxon>
        <taxon>PACMAD clade</taxon>
        <taxon>Arundinoideae</taxon>
        <taxon>Arundineae</taxon>
        <taxon>Arundo</taxon>
    </lineage>
</organism>